<accession>A0A3G3LKT5</accession>
<name>A0A3G3LKT5_9EUGL</name>
<dbReference type="InterPro" id="IPR035987">
    <property type="entry name" value="Ribosomal_uS8_sf"/>
</dbReference>
<evidence type="ECO:0000313" key="6">
    <source>
        <dbReference type="EMBL" id="AYQ93319.1"/>
    </source>
</evidence>
<evidence type="ECO:0000256" key="1">
    <source>
        <dbReference type="ARBA" id="ARBA00006471"/>
    </source>
</evidence>
<sequence>MTNDLISDMLTRIRNANLVKLPKVNILQTDLTISISNILKEEGFIDSFETNYLISNVPHLVINLKFKNLKQKPYITSLKRVSKPGIRVYVKASNIPKVLGGVGIVVLSTSKGVMTDRVARIKNVGGEVLFYIW</sequence>
<gene>
    <name evidence="4" type="primary">rps8</name>
</gene>
<comment type="function">
    <text evidence="4">One of the primary rRNA binding proteins, it binds directly to 16S rRNA central domain where it helps coordinate assembly of the platform of the 30S subunit.</text>
</comment>
<keyword evidence="6" id="KW-0150">Chloroplast</keyword>
<reference evidence="6" key="1">
    <citation type="journal article" date="2018" name="Sci. Rep.">
        <title>Dynamic evolution of inverted repeats in Euglenophyta plastid genomes.</title>
        <authorList>
            <person name="Karnkowska A."/>
            <person name="Bennett M.S."/>
            <person name="Triemer R.E."/>
        </authorList>
    </citation>
    <scope>NUCLEOTIDE SEQUENCE</scope>
</reference>
<dbReference type="FunFam" id="3.30.1490.10:FF:000001">
    <property type="entry name" value="30S ribosomal protein S8"/>
    <property type="match status" value="1"/>
</dbReference>
<geneLocation type="chloroplast" evidence="6"/>
<dbReference type="GO" id="GO:0006412">
    <property type="term" value="P:translation"/>
    <property type="evidence" value="ECO:0007669"/>
    <property type="project" value="UniProtKB-UniRule"/>
</dbReference>
<protein>
    <recommendedName>
        <fullName evidence="4">Small ribosomal subunit protein uS8c</fullName>
    </recommendedName>
</protein>
<keyword evidence="3 4" id="KW-0687">Ribonucleoprotein</keyword>
<keyword evidence="4" id="KW-0699">rRNA-binding</keyword>
<dbReference type="PROSITE" id="PS00053">
    <property type="entry name" value="RIBOSOMAL_S8"/>
    <property type="match status" value="1"/>
</dbReference>
<keyword evidence="4" id="KW-0694">RNA-binding</keyword>
<dbReference type="NCBIfam" id="NF001109">
    <property type="entry name" value="PRK00136.1"/>
    <property type="match status" value="1"/>
</dbReference>
<dbReference type="GO" id="GO:0003735">
    <property type="term" value="F:structural constituent of ribosome"/>
    <property type="evidence" value="ECO:0007669"/>
    <property type="project" value="InterPro"/>
</dbReference>
<dbReference type="GO" id="GO:0009507">
    <property type="term" value="C:chloroplast"/>
    <property type="evidence" value="ECO:0007669"/>
    <property type="project" value="UniProtKB-SubCell"/>
</dbReference>
<dbReference type="GO" id="GO:1990904">
    <property type="term" value="C:ribonucleoprotein complex"/>
    <property type="evidence" value="ECO:0007669"/>
    <property type="project" value="UniProtKB-KW"/>
</dbReference>
<dbReference type="Pfam" id="PF00410">
    <property type="entry name" value="Ribosomal_S8"/>
    <property type="match status" value="1"/>
</dbReference>
<dbReference type="GO" id="GO:0005840">
    <property type="term" value="C:ribosome"/>
    <property type="evidence" value="ECO:0007669"/>
    <property type="project" value="UniProtKB-KW"/>
</dbReference>
<evidence type="ECO:0000256" key="5">
    <source>
        <dbReference type="RuleBase" id="RU003660"/>
    </source>
</evidence>
<evidence type="ECO:0000256" key="3">
    <source>
        <dbReference type="ARBA" id="ARBA00023274"/>
    </source>
</evidence>
<evidence type="ECO:0000256" key="4">
    <source>
        <dbReference type="HAMAP-Rule" id="MF_01302"/>
    </source>
</evidence>
<organism evidence="6">
    <name type="scientific">Phacus inflexus</name>
    <dbReference type="NCBI Taxonomy" id="461210"/>
    <lineage>
        <taxon>Eukaryota</taxon>
        <taxon>Discoba</taxon>
        <taxon>Euglenozoa</taxon>
        <taxon>Euglenida</taxon>
        <taxon>Spirocuta</taxon>
        <taxon>Euglenophyceae</taxon>
        <taxon>Euglenales</taxon>
        <taxon>Phacaceae</taxon>
        <taxon>Phacus</taxon>
    </lineage>
</organism>
<dbReference type="HAMAP" id="MF_01302_B">
    <property type="entry name" value="Ribosomal_uS8_B"/>
    <property type="match status" value="1"/>
</dbReference>
<dbReference type="GO" id="GO:0019843">
    <property type="term" value="F:rRNA binding"/>
    <property type="evidence" value="ECO:0007669"/>
    <property type="project" value="UniProtKB-UniRule"/>
</dbReference>
<comment type="subunit">
    <text evidence="4">Part of the 30S ribosomal subunit.</text>
</comment>
<dbReference type="SUPFAM" id="SSF56047">
    <property type="entry name" value="Ribosomal protein S8"/>
    <property type="match status" value="1"/>
</dbReference>
<dbReference type="InterPro" id="IPR000630">
    <property type="entry name" value="Ribosomal_uS8"/>
</dbReference>
<evidence type="ECO:0000256" key="2">
    <source>
        <dbReference type="ARBA" id="ARBA00022980"/>
    </source>
</evidence>
<comment type="similarity">
    <text evidence="1 4 5">Belongs to the universal ribosomal protein uS8 family.</text>
</comment>
<dbReference type="AlphaFoldDB" id="A0A3G3LKT5"/>
<keyword evidence="2 4" id="KW-0689">Ribosomal protein</keyword>
<dbReference type="Gene3D" id="3.30.1490.10">
    <property type="match status" value="1"/>
</dbReference>
<dbReference type="PANTHER" id="PTHR11758">
    <property type="entry name" value="40S RIBOSOMAL PROTEIN S15A"/>
    <property type="match status" value="1"/>
</dbReference>
<dbReference type="InterPro" id="IPR047863">
    <property type="entry name" value="Ribosomal_uS8_CS"/>
</dbReference>
<dbReference type="EMBL" id="MH898667">
    <property type="protein sequence ID" value="AYQ93319.1"/>
    <property type="molecule type" value="Genomic_DNA"/>
</dbReference>
<proteinExistence type="inferred from homology"/>
<dbReference type="Gene3D" id="3.30.1370.30">
    <property type="match status" value="1"/>
</dbReference>
<comment type="subcellular location">
    <subcellularLocation>
        <location evidence="4">Plastid</location>
        <location evidence="4">Chloroplast</location>
    </subcellularLocation>
</comment>
<keyword evidence="6" id="KW-0934">Plastid</keyword>